<evidence type="ECO:0000313" key="3">
    <source>
        <dbReference type="EMBL" id="AKJ20263.1"/>
    </source>
</evidence>
<accession>A0A0G3B5K3</accession>
<keyword evidence="2" id="KW-0614">Plasmid</keyword>
<organism evidence="2">
    <name type="scientific">Salmonella typhimurium</name>
    <dbReference type="NCBI Taxonomy" id="90371"/>
    <lineage>
        <taxon>Bacteria</taxon>
        <taxon>Pseudomonadati</taxon>
        <taxon>Pseudomonadota</taxon>
        <taxon>Gammaproteobacteria</taxon>
        <taxon>Enterobacterales</taxon>
        <taxon>Enterobacteriaceae</taxon>
        <taxon>Salmonella</taxon>
    </lineage>
</organism>
<dbReference type="EMBL" id="KP899806">
    <property type="protein sequence ID" value="AKJ20263.1"/>
    <property type="molecule type" value="Genomic_DNA"/>
</dbReference>
<evidence type="ECO:0000313" key="2">
    <source>
        <dbReference type="EMBL" id="AKJ20082.1"/>
    </source>
</evidence>
<dbReference type="AlphaFoldDB" id="A0A0G3B5K3"/>
<reference evidence="2" key="1">
    <citation type="submission" date="2015-03" db="EMBL/GenBank/DDBJ databases">
        <title>Complete genome sequences of four Salmonella Typhimurium IncHI1 plasmids and their characteristics.</title>
        <authorList>
            <person name="Kubasova T."/>
            <person name="Matiasovicova J."/>
            <person name="Cejkova D."/>
            <person name="Sekelova Z."/>
            <person name="Polansky O."/>
            <person name="Medvecky M."/>
            <person name="Rychlik I."/>
            <person name="Juricova H."/>
        </authorList>
    </citation>
    <scope>NUCLEOTIDE SEQUENCE</scope>
    <source>
        <strain evidence="2">109/9</strain>
        <strain evidence="3">B71</strain>
        <strain evidence="1">F8475</strain>
        <plasmid evidence="2">p109/9</plasmid>
        <plasmid evidence="3">pB71</plasmid>
        <plasmid evidence="1">pF8475</plasmid>
    </source>
</reference>
<evidence type="ECO:0008006" key="4">
    <source>
        <dbReference type="Google" id="ProtNLM"/>
    </source>
</evidence>
<protein>
    <recommendedName>
        <fullName evidence="4">YadA</fullName>
    </recommendedName>
</protein>
<evidence type="ECO:0000313" key="1">
    <source>
        <dbReference type="EMBL" id="AKJ19883.1"/>
    </source>
</evidence>
<dbReference type="EMBL" id="KP899805">
    <property type="protein sequence ID" value="AKJ20082.1"/>
    <property type="molecule type" value="Genomic_DNA"/>
</dbReference>
<proteinExistence type="predicted"/>
<geneLocation type="plasmid" evidence="2">
    <name>p109/9</name>
</geneLocation>
<dbReference type="EMBL" id="KP899804">
    <property type="protein sequence ID" value="AKJ19883.1"/>
    <property type="molecule type" value="Genomic_DNA"/>
</dbReference>
<geneLocation type="plasmid" evidence="3">
    <name>pB71</name>
</geneLocation>
<dbReference type="RefSeq" id="WP_023145245.1">
    <property type="nucleotide sequence ID" value="NZ_KP899804.1"/>
</dbReference>
<geneLocation type="plasmid" evidence="1">
    <name>pF8475</name>
</geneLocation>
<sequence length="168" mass="19150">MHTLGKMVSPMEKTQSPAERFYESIYYSDESLEEDYLAELRNFSSDHWDTALRAARLSAAVKRFKTSEMLRFILEFVVPENAQEDAPDLTPLAAKRLCNSLFGRSGSQSILVYVFGQAGRVHRSATCSPKTIEAIAALYRSDAERYWNSTLATIERVKHTYRAKIRNS</sequence>
<name>A0A0G3B5K3_SALTM</name>